<dbReference type="Pfam" id="PF21057">
    <property type="entry name" value="Hikeshi-like_C"/>
    <property type="match status" value="1"/>
</dbReference>
<dbReference type="Pfam" id="PF05603">
    <property type="entry name" value="Hikeshi-like_N"/>
    <property type="match status" value="1"/>
</dbReference>
<dbReference type="GO" id="GO:0006606">
    <property type="term" value="P:protein import into nucleus"/>
    <property type="evidence" value="ECO:0007669"/>
    <property type="project" value="TreeGrafter"/>
</dbReference>
<dbReference type="Proteomes" id="UP000242814">
    <property type="component" value="Unassembled WGS sequence"/>
</dbReference>
<evidence type="ECO:0000259" key="4">
    <source>
        <dbReference type="Pfam" id="PF21057"/>
    </source>
</evidence>
<reference evidence="5 6" key="1">
    <citation type="submission" date="2016-06" db="EMBL/GenBank/DDBJ databases">
        <authorList>
            <person name="Kjaerup R.B."/>
            <person name="Dalgaard T.S."/>
            <person name="Juul-Madsen H.R."/>
        </authorList>
    </citation>
    <scope>NUCLEOTIDE SEQUENCE [LARGE SCALE GENOMIC DNA]</scope>
    <source>
        <strain evidence="5 6">Pb300</strain>
    </source>
</reference>
<feature type="region of interest" description="Disordered" evidence="2">
    <location>
        <begin position="256"/>
        <end position="285"/>
    </location>
</feature>
<dbReference type="EMBL" id="LZYO01000379">
    <property type="protein sequence ID" value="ODH14134.1"/>
    <property type="molecule type" value="Genomic_DNA"/>
</dbReference>
<evidence type="ECO:0000256" key="2">
    <source>
        <dbReference type="SAM" id="MobiDB-lite"/>
    </source>
</evidence>
<dbReference type="PANTHER" id="PTHR12925:SF0">
    <property type="entry name" value="PROTEIN HIKESHI"/>
    <property type="match status" value="1"/>
</dbReference>
<evidence type="ECO:0000313" key="6">
    <source>
        <dbReference type="Proteomes" id="UP000242814"/>
    </source>
</evidence>
<feature type="domain" description="Hikeshi-like N-terminal" evidence="3">
    <location>
        <begin position="5"/>
        <end position="175"/>
    </location>
</feature>
<dbReference type="AlphaFoldDB" id="A0A1D2J6T7"/>
<dbReference type="InterPro" id="IPR008493">
    <property type="entry name" value="Hikeshi-like_N"/>
</dbReference>
<name>A0A1D2J6T7_PARBR</name>
<dbReference type="InterPro" id="IPR031318">
    <property type="entry name" value="OPI10"/>
</dbReference>
<dbReference type="InterPro" id="IPR048364">
    <property type="entry name" value="Hikeshi-like_C"/>
</dbReference>
<dbReference type="GO" id="GO:0005634">
    <property type="term" value="C:nucleus"/>
    <property type="evidence" value="ECO:0007669"/>
    <property type="project" value="TreeGrafter"/>
</dbReference>
<comment type="caution">
    <text evidence="5">The sequence shown here is derived from an EMBL/GenBank/DDBJ whole genome shotgun (WGS) entry which is preliminary data.</text>
</comment>
<gene>
    <name evidence="5" type="ORF">ACO22_06676</name>
</gene>
<dbReference type="GO" id="GO:0005829">
    <property type="term" value="C:cytosol"/>
    <property type="evidence" value="ECO:0007669"/>
    <property type="project" value="TreeGrafter"/>
</dbReference>
<accession>A0A1D2J6T7</accession>
<feature type="compositionally biased region" description="Basic and acidic residues" evidence="2">
    <location>
        <begin position="272"/>
        <end position="285"/>
    </location>
</feature>
<feature type="domain" description="Hikeshi-like C-terminal" evidence="4">
    <location>
        <begin position="205"/>
        <end position="262"/>
    </location>
</feature>
<evidence type="ECO:0000259" key="3">
    <source>
        <dbReference type="Pfam" id="PF05603"/>
    </source>
</evidence>
<sequence length="285" mass="30777">MFSVILPSRPCLTNVVPIQSDPTTPATNFAFTFSAAPKFSHIVIFLLPGVTLPANTAAAVYIQFPPDLLLNRNSGLENQNLAATATATATPTPTSASPNFKFLGAIANEKPSAIFKVNFPGPRRRTEAEEEDDMLDEGATRPLVDTDINPNATITLGVSIEPAQNIAAMMANLQNQLQASLPSTTDLVRLSGQQAAAAKLTLPVSTRILAQRIIGNAFNYLASFAASDPRAGGEEVVPLRAFRDWWTKFERRIDSDPSFLEKGDGLANDHSPVSEKTYHELNEEL</sequence>
<dbReference type="VEuPathDB" id="FungiDB:PABG_04835"/>
<organism evidence="5 6">
    <name type="scientific">Paracoccidioides brasiliensis</name>
    <dbReference type="NCBI Taxonomy" id="121759"/>
    <lineage>
        <taxon>Eukaryota</taxon>
        <taxon>Fungi</taxon>
        <taxon>Dikarya</taxon>
        <taxon>Ascomycota</taxon>
        <taxon>Pezizomycotina</taxon>
        <taxon>Eurotiomycetes</taxon>
        <taxon>Eurotiomycetidae</taxon>
        <taxon>Onygenales</taxon>
        <taxon>Ajellomycetaceae</taxon>
        <taxon>Paracoccidioides</taxon>
    </lineage>
</organism>
<comment type="similarity">
    <text evidence="1">Belongs to the OPI10 family.</text>
</comment>
<proteinExistence type="inferred from homology"/>
<dbReference type="GO" id="GO:0061608">
    <property type="term" value="F:nuclear import signal receptor activity"/>
    <property type="evidence" value="ECO:0007669"/>
    <property type="project" value="TreeGrafter"/>
</dbReference>
<dbReference type="VEuPathDB" id="FungiDB:PADG_05473"/>
<protein>
    <submittedName>
        <fullName evidence="5">Uncharacterized protein</fullName>
    </submittedName>
</protein>
<dbReference type="PANTHER" id="PTHR12925">
    <property type="entry name" value="HIKESHI FAMILY MEMBER"/>
    <property type="match status" value="1"/>
</dbReference>
<evidence type="ECO:0000313" key="5">
    <source>
        <dbReference type="EMBL" id="ODH14134.1"/>
    </source>
</evidence>
<evidence type="ECO:0000256" key="1">
    <source>
        <dbReference type="ARBA" id="ARBA00006623"/>
    </source>
</evidence>